<accession>A0AAD7DZD7</accession>
<dbReference type="AlphaFoldDB" id="A0AAD7DZD7"/>
<protein>
    <submittedName>
        <fullName evidence="1">Uncharacterized protein</fullName>
    </submittedName>
</protein>
<reference evidence="1" key="1">
    <citation type="submission" date="2023-03" db="EMBL/GenBank/DDBJ databases">
        <title>Massive genome expansion in bonnet fungi (Mycena s.s.) driven by repeated elements and novel gene families across ecological guilds.</title>
        <authorList>
            <consortium name="Lawrence Berkeley National Laboratory"/>
            <person name="Harder C.B."/>
            <person name="Miyauchi S."/>
            <person name="Viragh M."/>
            <person name="Kuo A."/>
            <person name="Thoen E."/>
            <person name="Andreopoulos B."/>
            <person name="Lu D."/>
            <person name="Skrede I."/>
            <person name="Drula E."/>
            <person name="Henrissat B."/>
            <person name="Morin E."/>
            <person name="Kohler A."/>
            <person name="Barry K."/>
            <person name="LaButti K."/>
            <person name="Morin E."/>
            <person name="Salamov A."/>
            <person name="Lipzen A."/>
            <person name="Mereny Z."/>
            <person name="Hegedus B."/>
            <person name="Baldrian P."/>
            <person name="Stursova M."/>
            <person name="Weitz H."/>
            <person name="Taylor A."/>
            <person name="Grigoriev I.V."/>
            <person name="Nagy L.G."/>
            <person name="Martin F."/>
            <person name="Kauserud H."/>
        </authorList>
    </citation>
    <scope>NUCLEOTIDE SEQUENCE</scope>
    <source>
        <strain evidence="1">CBHHK067</strain>
    </source>
</reference>
<keyword evidence="2" id="KW-1185">Reference proteome</keyword>
<organism evidence="1 2">
    <name type="scientific">Mycena rosella</name>
    <name type="common">Pink bonnet</name>
    <name type="synonym">Agaricus rosellus</name>
    <dbReference type="NCBI Taxonomy" id="1033263"/>
    <lineage>
        <taxon>Eukaryota</taxon>
        <taxon>Fungi</taxon>
        <taxon>Dikarya</taxon>
        <taxon>Basidiomycota</taxon>
        <taxon>Agaricomycotina</taxon>
        <taxon>Agaricomycetes</taxon>
        <taxon>Agaricomycetidae</taxon>
        <taxon>Agaricales</taxon>
        <taxon>Marasmiineae</taxon>
        <taxon>Mycenaceae</taxon>
        <taxon>Mycena</taxon>
    </lineage>
</organism>
<evidence type="ECO:0000313" key="1">
    <source>
        <dbReference type="EMBL" id="KAJ7702828.1"/>
    </source>
</evidence>
<name>A0AAD7DZD7_MYCRO</name>
<dbReference type="EMBL" id="JARKIE010000014">
    <property type="protein sequence ID" value="KAJ7702828.1"/>
    <property type="molecule type" value="Genomic_DNA"/>
</dbReference>
<evidence type="ECO:0000313" key="2">
    <source>
        <dbReference type="Proteomes" id="UP001221757"/>
    </source>
</evidence>
<sequence>MRLRFWFCFSSCVDDDIFGAGNWGIFALGLDQLPVGEKTCRQYAQAKSAGASSTRRHRTRDVQFLSVLGIEPVPLLNACHGEAAIVDRCWSLRRGTWGNNLNQFNNGSGPRAWGTQFRVGESTRINVAPPEEELGRIDPELIPELIPPEAAVPP</sequence>
<comment type="caution">
    <text evidence="1">The sequence shown here is derived from an EMBL/GenBank/DDBJ whole genome shotgun (WGS) entry which is preliminary data.</text>
</comment>
<dbReference type="Proteomes" id="UP001221757">
    <property type="component" value="Unassembled WGS sequence"/>
</dbReference>
<gene>
    <name evidence="1" type="ORF">B0H17DRAFT_1127762</name>
</gene>
<proteinExistence type="predicted"/>